<name>A0ABP5FFF6_9ACTN</name>
<evidence type="ECO:0000313" key="3">
    <source>
        <dbReference type="Proteomes" id="UP001500751"/>
    </source>
</evidence>
<dbReference type="EMBL" id="BAAAQN010000009">
    <property type="protein sequence ID" value="GAA2023924.1"/>
    <property type="molecule type" value="Genomic_DNA"/>
</dbReference>
<reference evidence="3" key="1">
    <citation type="journal article" date="2019" name="Int. J. Syst. Evol. Microbiol.">
        <title>The Global Catalogue of Microorganisms (GCM) 10K type strain sequencing project: providing services to taxonomists for standard genome sequencing and annotation.</title>
        <authorList>
            <consortium name="The Broad Institute Genomics Platform"/>
            <consortium name="The Broad Institute Genome Sequencing Center for Infectious Disease"/>
            <person name="Wu L."/>
            <person name="Ma J."/>
        </authorList>
    </citation>
    <scope>NUCLEOTIDE SEQUENCE [LARGE SCALE GENOMIC DNA]</scope>
    <source>
        <strain evidence="3">JCM 16014</strain>
    </source>
</reference>
<dbReference type="Pfam" id="PF00005">
    <property type="entry name" value="ABC_tran"/>
    <property type="match status" value="1"/>
</dbReference>
<organism evidence="2 3">
    <name type="scientific">Catenulispora yoronensis</name>
    <dbReference type="NCBI Taxonomy" id="450799"/>
    <lineage>
        <taxon>Bacteria</taxon>
        <taxon>Bacillati</taxon>
        <taxon>Actinomycetota</taxon>
        <taxon>Actinomycetes</taxon>
        <taxon>Catenulisporales</taxon>
        <taxon>Catenulisporaceae</taxon>
        <taxon>Catenulispora</taxon>
    </lineage>
</organism>
<proteinExistence type="predicted"/>
<dbReference type="PANTHER" id="PTHR24220">
    <property type="entry name" value="IMPORT ATP-BINDING PROTEIN"/>
    <property type="match status" value="1"/>
</dbReference>
<evidence type="ECO:0000259" key="1">
    <source>
        <dbReference type="PROSITE" id="PS50893"/>
    </source>
</evidence>
<dbReference type="PANTHER" id="PTHR24220:SF86">
    <property type="entry name" value="ABC TRANSPORTER ABCH.1"/>
    <property type="match status" value="1"/>
</dbReference>
<feature type="domain" description="ABC transporter" evidence="1">
    <location>
        <begin position="1"/>
        <end position="179"/>
    </location>
</feature>
<dbReference type="InterPro" id="IPR015854">
    <property type="entry name" value="ABC_transpr_LolD-like"/>
</dbReference>
<keyword evidence="3" id="KW-1185">Reference proteome</keyword>
<gene>
    <name evidence="2" type="ORF">GCM10009839_22000</name>
</gene>
<accession>A0ABP5FFF6</accession>
<evidence type="ECO:0000313" key="2">
    <source>
        <dbReference type="EMBL" id="GAA2023924.1"/>
    </source>
</evidence>
<dbReference type="SUPFAM" id="SSF52540">
    <property type="entry name" value="P-loop containing nucleoside triphosphate hydrolases"/>
    <property type="match status" value="1"/>
</dbReference>
<dbReference type="InterPro" id="IPR017871">
    <property type="entry name" value="ABC_transporter-like_CS"/>
</dbReference>
<dbReference type="Gene3D" id="3.40.50.300">
    <property type="entry name" value="P-loop containing nucleotide triphosphate hydrolases"/>
    <property type="match status" value="1"/>
</dbReference>
<dbReference type="PROSITE" id="PS50893">
    <property type="entry name" value="ABC_TRANSPORTER_2"/>
    <property type="match status" value="1"/>
</dbReference>
<dbReference type="InterPro" id="IPR027417">
    <property type="entry name" value="P-loop_NTPase"/>
</dbReference>
<dbReference type="InterPro" id="IPR003439">
    <property type="entry name" value="ABC_transporter-like_ATP-bd"/>
</dbReference>
<sequence>MAVLGLLDRPTSGSYSLDGVETVDLSDGERTALRGQRIGFVFQSFHLLAHRSARENVELAEVHGGGGGRRGRSRRALAALEQVGLGHRADFLPSRLSGGERQRVAVARALMGQPALLLCDEPTGNLDSANTEALLDLFDDLREQGVTLLVITHDDVVSRRAARRVRIADGVLTEELAEVGG</sequence>
<dbReference type="Proteomes" id="UP001500751">
    <property type="component" value="Unassembled WGS sequence"/>
</dbReference>
<comment type="caution">
    <text evidence="2">The sequence shown here is derived from an EMBL/GenBank/DDBJ whole genome shotgun (WGS) entry which is preliminary data.</text>
</comment>
<dbReference type="PROSITE" id="PS00211">
    <property type="entry name" value="ABC_TRANSPORTER_1"/>
    <property type="match status" value="1"/>
</dbReference>
<protein>
    <recommendedName>
        <fullName evidence="1">ABC transporter domain-containing protein</fullName>
    </recommendedName>
</protein>